<comment type="caution">
    <text evidence="2">The sequence shown here is derived from an EMBL/GenBank/DDBJ whole genome shotgun (WGS) entry which is preliminary data.</text>
</comment>
<dbReference type="Proteomes" id="UP001595698">
    <property type="component" value="Unassembled WGS sequence"/>
</dbReference>
<evidence type="ECO:0000313" key="3">
    <source>
        <dbReference type="Proteomes" id="UP001595698"/>
    </source>
</evidence>
<sequence>MTDVATTSTCRRVAALESWAFRTGSDLADIKGTLGNLPVIIREEIMTYTSPVLEEIMNRMATGDDLVALTARADGLETEVRNLGVRVGGLETKVGQLETKVDRLDAKVDGLESRMTALETKVDSLEAEVRGLGGRMDAMEKRMDSMDDKLDLILAKLG</sequence>
<reference evidence="3" key="1">
    <citation type="journal article" date="2019" name="Int. J. Syst. Evol. Microbiol.">
        <title>The Global Catalogue of Microorganisms (GCM) 10K type strain sequencing project: providing services to taxonomists for standard genome sequencing and annotation.</title>
        <authorList>
            <consortium name="The Broad Institute Genomics Platform"/>
            <consortium name="The Broad Institute Genome Sequencing Center for Infectious Disease"/>
            <person name="Wu L."/>
            <person name="Ma J."/>
        </authorList>
    </citation>
    <scope>NUCLEOTIDE SEQUENCE [LARGE SCALE GENOMIC DNA]</scope>
    <source>
        <strain evidence="3">TBRC 7912</strain>
    </source>
</reference>
<gene>
    <name evidence="2" type="ORF">ACFOYY_34795</name>
</gene>
<organism evidence="2 3">
    <name type="scientific">Streptosporangium jomthongense</name>
    <dbReference type="NCBI Taxonomy" id="1193683"/>
    <lineage>
        <taxon>Bacteria</taxon>
        <taxon>Bacillati</taxon>
        <taxon>Actinomycetota</taxon>
        <taxon>Actinomycetes</taxon>
        <taxon>Streptosporangiales</taxon>
        <taxon>Streptosporangiaceae</taxon>
        <taxon>Streptosporangium</taxon>
    </lineage>
</organism>
<evidence type="ECO:0000256" key="1">
    <source>
        <dbReference type="SAM" id="Coils"/>
    </source>
</evidence>
<protein>
    <submittedName>
        <fullName evidence="2">Uncharacterized protein</fullName>
    </submittedName>
</protein>
<accession>A0ABV8FDH1</accession>
<evidence type="ECO:0000313" key="2">
    <source>
        <dbReference type="EMBL" id="MFC3985343.1"/>
    </source>
</evidence>
<keyword evidence="1" id="KW-0175">Coiled coil</keyword>
<proteinExistence type="predicted"/>
<dbReference type="SUPFAM" id="SSF57997">
    <property type="entry name" value="Tropomyosin"/>
    <property type="match status" value="1"/>
</dbReference>
<dbReference type="Gene3D" id="1.20.1270.70">
    <property type="entry name" value="Designed single chain three-helix bundle"/>
    <property type="match status" value="1"/>
</dbReference>
<dbReference type="RefSeq" id="WP_386195402.1">
    <property type="nucleotide sequence ID" value="NZ_JBHSBC010000045.1"/>
</dbReference>
<dbReference type="Gene3D" id="1.20.5.170">
    <property type="match status" value="1"/>
</dbReference>
<keyword evidence="3" id="KW-1185">Reference proteome</keyword>
<feature type="coiled-coil region" evidence="1">
    <location>
        <begin position="94"/>
        <end position="156"/>
    </location>
</feature>
<dbReference type="EMBL" id="JBHSBC010000045">
    <property type="protein sequence ID" value="MFC3985343.1"/>
    <property type="molecule type" value="Genomic_DNA"/>
</dbReference>
<name>A0ABV8FDH1_9ACTN</name>